<dbReference type="RefSeq" id="XP_024330095.1">
    <property type="nucleotide sequence ID" value="XM_024476424.1"/>
</dbReference>
<dbReference type="SUPFAM" id="SSF48662">
    <property type="entry name" value="Ribosomal protein L39e"/>
    <property type="match status" value="1"/>
</dbReference>
<evidence type="ECO:0000256" key="2">
    <source>
        <dbReference type="ARBA" id="ARBA00022980"/>
    </source>
</evidence>
<dbReference type="VEuPathDB" id="MicrosporidiaDB:AAJ76_800008756"/>
<keyword evidence="3" id="KW-0687">Ribonucleoprotein</keyword>
<sequence length="52" mass="6441">MGSRKTEIIKTRLVRARRSNRAIPAWKSELPEFKDQYNKKRRHWRAKKLKIY</sequence>
<dbReference type="InterPro" id="IPR000077">
    <property type="entry name" value="Ribosomal_eL39"/>
</dbReference>
<comment type="caution">
    <text evidence="4">The sequence shown here is derived from an EMBL/GenBank/DDBJ whole genome shotgun (WGS) entry which is preliminary data.</text>
</comment>
<dbReference type="GO" id="GO:1990904">
    <property type="term" value="C:ribonucleoprotein complex"/>
    <property type="evidence" value="ECO:0007669"/>
    <property type="project" value="UniProtKB-KW"/>
</dbReference>
<gene>
    <name evidence="4" type="ORF">AAJ76_800008756</name>
</gene>
<keyword evidence="2 4" id="KW-0689">Ribosomal protein</keyword>
<dbReference type="Pfam" id="PF00832">
    <property type="entry name" value="Ribosomal_L39"/>
    <property type="match status" value="1"/>
</dbReference>
<organism evidence="4 5">
    <name type="scientific">Vairimorpha ceranae</name>
    <dbReference type="NCBI Taxonomy" id="40302"/>
    <lineage>
        <taxon>Eukaryota</taxon>
        <taxon>Fungi</taxon>
        <taxon>Fungi incertae sedis</taxon>
        <taxon>Microsporidia</taxon>
        <taxon>Nosematidae</taxon>
        <taxon>Vairimorpha</taxon>
    </lineage>
</organism>
<dbReference type="GeneID" id="36321377"/>
<protein>
    <submittedName>
        <fullName evidence="4">60s ribosomal protein l39</fullName>
    </submittedName>
</protein>
<accession>A0A0F9WMW6</accession>
<dbReference type="AlphaFoldDB" id="A0A0F9WMW6"/>
<proteinExistence type="inferred from homology"/>
<name>A0A0F9WMW6_9MICR</name>
<dbReference type="OrthoDB" id="6332053at2759"/>
<dbReference type="EMBL" id="JPQZ01000080">
    <property type="protein sequence ID" value="KKO74353.1"/>
    <property type="molecule type" value="Genomic_DNA"/>
</dbReference>
<reference evidence="4 5" key="1">
    <citation type="journal article" date="2015" name="Environ. Microbiol.">
        <title>Genome analyses suggest the presence of polyploidy and recent human-driven expansions in eight global populations of the honeybee pathogen Nosema ceranae.</title>
        <authorList>
            <person name="Pelin A."/>
            <person name="Selman M."/>
            <person name="Aris-Brosou S."/>
            <person name="Farinelli L."/>
            <person name="Corradi N."/>
        </authorList>
    </citation>
    <scope>NUCLEOTIDE SEQUENCE [LARGE SCALE GENOMIC DNA]</scope>
    <source>
        <strain evidence="4 5">PA08 1199</strain>
    </source>
</reference>
<evidence type="ECO:0000256" key="3">
    <source>
        <dbReference type="ARBA" id="ARBA00023274"/>
    </source>
</evidence>
<dbReference type="GO" id="GO:0006412">
    <property type="term" value="P:translation"/>
    <property type="evidence" value="ECO:0007669"/>
    <property type="project" value="InterPro"/>
</dbReference>
<keyword evidence="5" id="KW-1185">Reference proteome</keyword>
<evidence type="ECO:0000313" key="5">
    <source>
        <dbReference type="Proteomes" id="UP000034350"/>
    </source>
</evidence>
<comment type="similarity">
    <text evidence="1">Belongs to the eukaryotic ribosomal protein eL39 family.</text>
</comment>
<dbReference type="Gene3D" id="1.10.1620.10">
    <property type="entry name" value="Ribosomal protein L39e"/>
    <property type="match status" value="1"/>
</dbReference>
<dbReference type="Proteomes" id="UP000034350">
    <property type="component" value="Unassembled WGS sequence"/>
</dbReference>
<evidence type="ECO:0000256" key="1">
    <source>
        <dbReference type="ARBA" id="ARBA00009339"/>
    </source>
</evidence>
<dbReference type="GO" id="GO:0003735">
    <property type="term" value="F:structural constituent of ribosome"/>
    <property type="evidence" value="ECO:0007669"/>
    <property type="project" value="InterPro"/>
</dbReference>
<dbReference type="InterPro" id="IPR023626">
    <property type="entry name" value="Ribosomal_eL39_dom_sf"/>
</dbReference>
<evidence type="ECO:0000313" key="4">
    <source>
        <dbReference type="EMBL" id="KKO74353.1"/>
    </source>
</evidence>
<dbReference type="GO" id="GO:0005840">
    <property type="term" value="C:ribosome"/>
    <property type="evidence" value="ECO:0007669"/>
    <property type="project" value="UniProtKB-KW"/>
</dbReference>